<dbReference type="Pfam" id="PF02518">
    <property type="entry name" value="HATPase_c"/>
    <property type="match status" value="1"/>
</dbReference>
<evidence type="ECO:0000313" key="3">
    <source>
        <dbReference type="EMBL" id="QUH31340.1"/>
    </source>
</evidence>
<keyword evidence="3" id="KW-0808">Transferase</keyword>
<dbReference type="PANTHER" id="PTHR34220:SF7">
    <property type="entry name" value="SENSOR HISTIDINE KINASE YPDA"/>
    <property type="match status" value="1"/>
</dbReference>
<dbReference type="GO" id="GO:0016020">
    <property type="term" value="C:membrane"/>
    <property type="evidence" value="ECO:0007669"/>
    <property type="project" value="InterPro"/>
</dbReference>
<sequence>MKNKRFWHYIRSYRFNSLFFKNLIIILIIILSPLSALDLILYKHFDNGVQKEIKEASNNELYRISNIFNNMFNEMYQISTKILVDDDVITFFYSGRDQLNNFVALNNSIFNTINKVNNYVYMDNIYLYAEKNEYVISPYGGRMIELFADNQWCAEYEKNKEIKNLWGMSRQNGMEDSYANYLTIFKNVYLDYPDCSGTIAYNINIERLMEITNGTINQTIILTDKSGRILFNNNNMDSANKNINVLPTFDDLKLEDNDRYSLTKGKDKMIVLVDHSPYNDFEYILAIPLKHYQDKIDNFRNLIIMVIVLTFVFAIIISFIISINVFEPVKVILSVIEDSDEYIDDITVDDTSKLNEIKYIVQNIKGYIDNNQKLGKELKRRLLLLRKTQMVALQSQINPHFLHNTLETIKWKAIGLTKSDNEVSMMITYLSRLMRISIETNDILTSIAEEVEHARLYLEIQQIRYEDKLDIHWDINEEIMKYKIVKITLQPLIENAIYHGIKPKEGKGKIIIRGYKIKDQIIIELIDDGVGMNPSIQQKINRYKPSDDFIEDTHIGVINVNRRIKLIFGDDYGITVKSTKNVGTSLHIKLPAQL</sequence>
<organism evidence="3 4">
    <name type="scientific">Vallitalea guaymasensis</name>
    <dbReference type="NCBI Taxonomy" id="1185412"/>
    <lineage>
        <taxon>Bacteria</taxon>
        <taxon>Bacillati</taxon>
        <taxon>Bacillota</taxon>
        <taxon>Clostridia</taxon>
        <taxon>Lachnospirales</taxon>
        <taxon>Vallitaleaceae</taxon>
        <taxon>Vallitalea</taxon>
    </lineage>
</organism>
<dbReference type="InterPro" id="IPR003594">
    <property type="entry name" value="HATPase_dom"/>
</dbReference>
<gene>
    <name evidence="3" type="ORF">HYG85_21395</name>
</gene>
<reference evidence="3 4" key="1">
    <citation type="submission" date="2020-07" db="EMBL/GenBank/DDBJ databases">
        <title>Vallitalea guaymasensis genome.</title>
        <authorList>
            <person name="Postec A."/>
        </authorList>
    </citation>
    <scope>NUCLEOTIDE SEQUENCE [LARGE SCALE GENOMIC DNA]</scope>
    <source>
        <strain evidence="3 4">Ra1766G1</strain>
    </source>
</reference>
<dbReference type="EMBL" id="CP058561">
    <property type="protein sequence ID" value="QUH31340.1"/>
    <property type="molecule type" value="Genomic_DNA"/>
</dbReference>
<dbReference type="SMART" id="SM00387">
    <property type="entry name" value="HATPase_c"/>
    <property type="match status" value="1"/>
</dbReference>
<keyword evidence="4" id="KW-1185">Reference proteome</keyword>
<dbReference type="KEGG" id="vgu:HYG85_21395"/>
<dbReference type="InterPro" id="IPR050640">
    <property type="entry name" value="Bact_2-comp_sensor_kinase"/>
</dbReference>
<dbReference type="PANTHER" id="PTHR34220">
    <property type="entry name" value="SENSOR HISTIDINE KINASE YPDA"/>
    <property type="match status" value="1"/>
</dbReference>
<keyword evidence="1" id="KW-0812">Transmembrane</keyword>
<dbReference type="GO" id="GO:0000155">
    <property type="term" value="F:phosphorelay sensor kinase activity"/>
    <property type="evidence" value="ECO:0007669"/>
    <property type="project" value="InterPro"/>
</dbReference>
<dbReference type="AlphaFoldDB" id="A0A8J8MEW1"/>
<protein>
    <submittedName>
        <fullName evidence="3">Histidine kinase</fullName>
    </submittedName>
</protein>
<name>A0A8J8MEW1_9FIRM</name>
<keyword evidence="1" id="KW-1133">Transmembrane helix</keyword>
<dbReference type="InterPro" id="IPR010559">
    <property type="entry name" value="Sig_transdc_His_kin_internal"/>
</dbReference>
<dbReference type="Proteomes" id="UP000677305">
    <property type="component" value="Chromosome"/>
</dbReference>
<feature type="domain" description="Histidine kinase/HSP90-like ATPase" evidence="2">
    <location>
        <begin position="484"/>
        <end position="594"/>
    </location>
</feature>
<accession>A0A8J8MEW1</accession>
<dbReference type="RefSeq" id="WP_212691389.1">
    <property type="nucleotide sequence ID" value="NZ_CP058561.1"/>
</dbReference>
<dbReference type="Pfam" id="PF06580">
    <property type="entry name" value="His_kinase"/>
    <property type="match status" value="1"/>
</dbReference>
<evidence type="ECO:0000259" key="2">
    <source>
        <dbReference type="SMART" id="SM00387"/>
    </source>
</evidence>
<dbReference type="Gene3D" id="3.30.565.10">
    <property type="entry name" value="Histidine kinase-like ATPase, C-terminal domain"/>
    <property type="match status" value="1"/>
</dbReference>
<evidence type="ECO:0000313" key="4">
    <source>
        <dbReference type="Proteomes" id="UP000677305"/>
    </source>
</evidence>
<dbReference type="SUPFAM" id="SSF55874">
    <property type="entry name" value="ATPase domain of HSP90 chaperone/DNA topoisomerase II/histidine kinase"/>
    <property type="match status" value="1"/>
</dbReference>
<keyword evidence="3" id="KW-0418">Kinase</keyword>
<feature type="transmembrane region" description="Helical" evidence="1">
    <location>
        <begin position="302"/>
        <end position="326"/>
    </location>
</feature>
<evidence type="ECO:0000256" key="1">
    <source>
        <dbReference type="SAM" id="Phobius"/>
    </source>
</evidence>
<proteinExistence type="predicted"/>
<dbReference type="InterPro" id="IPR036890">
    <property type="entry name" value="HATPase_C_sf"/>
</dbReference>
<keyword evidence="1" id="KW-0472">Membrane</keyword>